<evidence type="ECO:0000259" key="2">
    <source>
        <dbReference type="Pfam" id="PF03017"/>
    </source>
</evidence>
<dbReference type="InterPro" id="IPR012535">
    <property type="entry name" value="Cell_div_Cdc14"/>
</dbReference>
<reference evidence="3" key="1">
    <citation type="submission" date="2020-07" db="EMBL/GenBank/DDBJ databases">
        <authorList>
            <person name="Lin J."/>
        </authorList>
    </citation>
    <scope>NUCLEOTIDE SEQUENCE</scope>
</reference>
<feature type="domain" description="Transposase Tnp1/En/Spm-like" evidence="2">
    <location>
        <begin position="29"/>
        <end position="93"/>
    </location>
</feature>
<dbReference type="Gene3D" id="1.25.10.10">
    <property type="entry name" value="Leucine-rich Repeat Variant"/>
    <property type="match status" value="1"/>
</dbReference>
<sequence length="408" mass="44880">MEAKMDAWQRSPNDFHQSNSMNTRQGGKEVTLMSLGKPHRHVARGILFSRDPSTIVGGERLGQQYWEVYVEVAIMPNESLIRNFQNLKTIGDAARKSIAWPSFLVSFIGTQQQPSLTEGLVRQWNDPEGGGRRRRGLGIGASAGGCGREESAAAAAAAVGDLVAALSRRRVYREVTLALRSGLRDAQADFSFLRTRGLRRLLKFLRSSAAAAASDESLRLFRHSQSLPDLQVIPVLFQNTLHPRKENPDVTLNHIFGVEPVKITSPPTDSEVALALRVLEGCCLLHSGSAALAYKYKAVKVLVNILSNRGIPEQEACLDALIALMLESSSNQMDFAECHGVEKIAELIKDEQADEILRLKCGEFLLLLIGNLNGKENSPLANIQEDIRRLLGEKCASLIWPRASLVQP</sequence>
<name>A0A6V7PHS1_ANACO</name>
<dbReference type="InterPro" id="IPR004264">
    <property type="entry name" value="Transposase_23"/>
</dbReference>
<dbReference type="PANTHER" id="PTHR34065:SF1">
    <property type="entry name" value="CELL DIVISION CONTROL PROTEIN 14"/>
    <property type="match status" value="1"/>
</dbReference>
<dbReference type="PANTHER" id="PTHR34065">
    <property type="entry name" value="CELL DIVISION CONTROL PROTEIN 14"/>
    <property type="match status" value="1"/>
</dbReference>
<organism evidence="3">
    <name type="scientific">Ananas comosus var. bracteatus</name>
    <name type="common">red pineapple</name>
    <dbReference type="NCBI Taxonomy" id="296719"/>
    <lineage>
        <taxon>Eukaryota</taxon>
        <taxon>Viridiplantae</taxon>
        <taxon>Streptophyta</taxon>
        <taxon>Embryophyta</taxon>
        <taxon>Tracheophyta</taxon>
        <taxon>Spermatophyta</taxon>
        <taxon>Magnoliopsida</taxon>
        <taxon>Liliopsida</taxon>
        <taxon>Poales</taxon>
        <taxon>Bromeliaceae</taxon>
        <taxon>Bromelioideae</taxon>
        <taxon>Ananas</taxon>
    </lineage>
</organism>
<accession>A0A6V7PHS1</accession>
<dbReference type="EMBL" id="LR862148">
    <property type="protein sequence ID" value="CAD1830401.1"/>
    <property type="molecule type" value="Genomic_DNA"/>
</dbReference>
<dbReference type="Pfam" id="PF08045">
    <property type="entry name" value="CDC14"/>
    <property type="match status" value="1"/>
</dbReference>
<dbReference type="AlphaFoldDB" id="A0A6V7PHS1"/>
<gene>
    <name evidence="3" type="ORF">CB5_LOCUS13612</name>
</gene>
<dbReference type="SUPFAM" id="SSF48371">
    <property type="entry name" value="ARM repeat"/>
    <property type="match status" value="1"/>
</dbReference>
<protein>
    <recommendedName>
        <fullName evidence="2">Transposase Tnp1/En/Spm-like domain-containing protein</fullName>
    </recommendedName>
</protein>
<proteinExistence type="predicted"/>
<evidence type="ECO:0000256" key="1">
    <source>
        <dbReference type="SAM" id="MobiDB-lite"/>
    </source>
</evidence>
<dbReference type="InterPro" id="IPR011989">
    <property type="entry name" value="ARM-like"/>
</dbReference>
<dbReference type="InterPro" id="IPR016024">
    <property type="entry name" value="ARM-type_fold"/>
</dbReference>
<dbReference type="Pfam" id="PF03017">
    <property type="entry name" value="Transposase_23"/>
    <property type="match status" value="1"/>
</dbReference>
<feature type="compositionally biased region" description="Polar residues" evidence="1">
    <location>
        <begin position="10"/>
        <end position="25"/>
    </location>
</feature>
<evidence type="ECO:0000313" key="3">
    <source>
        <dbReference type="EMBL" id="CAD1830401.1"/>
    </source>
</evidence>
<feature type="region of interest" description="Disordered" evidence="1">
    <location>
        <begin position="1"/>
        <end position="25"/>
    </location>
</feature>